<reference evidence="1 2" key="1">
    <citation type="submission" date="2023-03" db="EMBL/GenBank/DDBJ databases">
        <title>High-quality genome of Scylla paramamosain provides insights in environmental adaptation.</title>
        <authorList>
            <person name="Zhang L."/>
        </authorList>
    </citation>
    <scope>NUCLEOTIDE SEQUENCE [LARGE SCALE GENOMIC DNA]</scope>
    <source>
        <strain evidence="1">LZ_2023a</strain>
        <tissue evidence="1">Muscle</tissue>
    </source>
</reference>
<accession>A0AAW0U9G7</accession>
<name>A0AAW0U9G7_SCYPA</name>
<gene>
    <name evidence="1" type="ORF">O3P69_005003</name>
</gene>
<evidence type="ECO:0000313" key="1">
    <source>
        <dbReference type="EMBL" id="KAK8396719.1"/>
    </source>
</evidence>
<comment type="caution">
    <text evidence="1">The sequence shown here is derived from an EMBL/GenBank/DDBJ whole genome shotgun (WGS) entry which is preliminary data.</text>
</comment>
<sequence length="93" mass="10067">MLEGNFREAAVSVMMIRWCRFVNMNEKRTDSIKCADVKQVGSVTLTTEVPSRQYPASKVVGDGRMDVDEGEGAGVWMIGVGVGKDEGAGVEVQ</sequence>
<proteinExistence type="predicted"/>
<evidence type="ECO:0000313" key="2">
    <source>
        <dbReference type="Proteomes" id="UP001487740"/>
    </source>
</evidence>
<dbReference type="AlphaFoldDB" id="A0AAW0U9G7"/>
<organism evidence="1 2">
    <name type="scientific">Scylla paramamosain</name>
    <name type="common">Mud crab</name>
    <dbReference type="NCBI Taxonomy" id="85552"/>
    <lineage>
        <taxon>Eukaryota</taxon>
        <taxon>Metazoa</taxon>
        <taxon>Ecdysozoa</taxon>
        <taxon>Arthropoda</taxon>
        <taxon>Crustacea</taxon>
        <taxon>Multicrustacea</taxon>
        <taxon>Malacostraca</taxon>
        <taxon>Eumalacostraca</taxon>
        <taxon>Eucarida</taxon>
        <taxon>Decapoda</taxon>
        <taxon>Pleocyemata</taxon>
        <taxon>Brachyura</taxon>
        <taxon>Eubrachyura</taxon>
        <taxon>Portunoidea</taxon>
        <taxon>Portunidae</taxon>
        <taxon>Portuninae</taxon>
        <taxon>Scylla</taxon>
    </lineage>
</organism>
<dbReference type="Proteomes" id="UP001487740">
    <property type="component" value="Unassembled WGS sequence"/>
</dbReference>
<dbReference type="EMBL" id="JARAKH010000015">
    <property type="protein sequence ID" value="KAK8396719.1"/>
    <property type="molecule type" value="Genomic_DNA"/>
</dbReference>
<keyword evidence="2" id="KW-1185">Reference proteome</keyword>
<protein>
    <submittedName>
        <fullName evidence="1">Uncharacterized protein</fullName>
    </submittedName>
</protein>